<evidence type="ECO:0000313" key="3">
    <source>
        <dbReference type="Proteomes" id="UP000541033"/>
    </source>
</evidence>
<comment type="caution">
    <text evidence="2">The sequence shown here is derived from an EMBL/GenBank/DDBJ whole genome shotgun (WGS) entry which is preliminary data.</text>
</comment>
<feature type="transmembrane region" description="Helical" evidence="1">
    <location>
        <begin position="52"/>
        <end position="74"/>
    </location>
</feature>
<feature type="transmembrane region" description="Helical" evidence="1">
    <location>
        <begin position="26"/>
        <end position="46"/>
    </location>
</feature>
<evidence type="ECO:0000256" key="1">
    <source>
        <dbReference type="SAM" id="Phobius"/>
    </source>
</evidence>
<name>A0A7X5TUT4_9MICO</name>
<dbReference type="AlphaFoldDB" id="A0A7X5TUT4"/>
<organism evidence="2 3">
    <name type="scientific">Lysinibacter cavernae</name>
    <dbReference type="NCBI Taxonomy" id="1640652"/>
    <lineage>
        <taxon>Bacteria</taxon>
        <taxon>Bacillati</taxon>
        <taxon>Actinomycetota</taxon>
        <taxon>Actinomycetes</taxon>
        <taxon>Micrococcales</taxon>
        <taxon>Microbacteriaceae</taxon>
        <taxon>Lysinibacter</taxon>
    </lineage>
</organism>
<sequence length="348" mass="38004">MNNEIARVPALKSGVSAYTWGKLQNLVFIVFTSVVALVALRVVPVSPTVFDLFLRAGGAAVAACVILVPILWLLASRRVRVETSCGYTTLFYDHPELYQLHWKTGAVVRTPEQVSLAPGRTNAEAVWGSGLKRPSALSVFTISLLVIAIYWACRLALEISQVNWSASTEPLDKGALLVISLGIAGIPLLIISAFMYPGYLSRRRALRARFPSATILAYLQSAETRGGLERLWAESALDPGPSPRFGPNGSVVMDRDGLVVWQGSAHALTMLVSVPWGMIAGCSARQMDYVGTPYYGLRFEVIVGQSQVPVTFLVVERNGKLVSSRFLGPSQRLVDNIKESYGFLFSRR</sequence>
<dbReference type="EMBL" id="JAAMOX010000002">
    <property type="protein sequence ID" value="NIH54909.1"/>
    <property type="molecule type" value="Genomic_DNA"/>
</dbReference>
<proteinExistence type="predicted"/>
<accession>A0A7X5TUT4</accession>
<reference evidence="2 3" key="1">
    <citation type="submission" date="2020-02" db="EMBL/GenBank/DDBJ databases">
        <title>Sequencing the genomes of 1000 actinobacteria strains.</title>
        <authorList>
            <person name="Klenk H.-P."/>
        </authorList>
    </citation>
    <scope>NUCLEOTIDE SEQUENCE [LARGE SCALE GENOMIC DNA]</scope>
    <source>
        <strain evidence="2 3">DSM 27960</strain>
    </source>
</reference>
<keyword evidence="1" id="KW-0812">Transmembrane</keyword>
<feature type="transmembrane region" description="Helical" evidence="1">
    <location>
        <begin position="177"/>
        <end position="199"/>
    </location>
</feature>
<gene>
    <name evidence="2" type="ORF">FHX76_002805</name>
</gene>
<dbReference type="RefSeq" id="WP_167151539.1">
    <property type="nucleotide sequence ID" value="NZ_JAAMOX010000002.1"/>
</dbReference>
<dbReference type="Proteomes" id="UP000541033">
    <property type="component" value="Unassembled WGS sequence"/>
</dbReference>
<keyword evidence="1" id="KW-0472">Membrane</keyword>
<protein>
    <submittedName>
        <fullName evidence="2">Uncharacterized protein</fullName>
    </submittedName>
</protein>
<evidence type="ECO:0000313" key="2">
    <source>
        <dbReference type="EMBL" id="NIH54909.1"/>
    </source>
</evidence>
<keyword evidence="1" id="KW-1133">Transmembrane helix</keyword>
<keyword evidence="3" id="KW-1185">Reference proteome</keyword>
<feature type="transmembrane region" description="Helical" evidence="1">
    <location>
        <begin position="137"/>
        <end position="157"/>
    </location>
</feature>